<evidence type="ECO:0008006" key="4">
    <source>
        <dbReference type="Google" id="ProtNLM"/>
    </source>
</evidence>
<feature type="transmembrane region" description="Helical" evidence="1">
    <location>
        <begin position="12"/>
        <end position="33"/>
    </location>
</feature>
<reference evidence="2 3" key="1">
    <citation type="submission" date="2024-04" db="EMBL/GenBank/DDBJ databases">
        <title>Tritrichomonas musculus Genome.</title>
        <authorList>
            <person name="Alves-Ferreira E."/>
            <person name="Grigg M."/>
            <person name="Lorenzi H."/>
            <person name="Galac M."/>
        </authorList>
    </citation>
    <scope>NUCLEOTIDE SEQUENCE [LARGE SCALE GENOMIC DNA]</scope>
    <source>
        <strain evidence="2 3">EAF2021</strain>
    </source>
</reference>
<sequence length="149" mass="17420">MPGGKYDYKAPAFPAIVAFALHYVYFWMVPYWILQFIIYLCKDRLIDDGVSTADWVFLFLWVLFAVFSNFLAERSIKQTQCTACSPFWFYIIFDIVSIFFTIYFIILANVVLFFEFVTSVITIIIQGLLFIGTFVSFIMVTRAKKIKAK</sequence>
<evidence type="ECO:0000313" key="2">
    <source>
        <dbReference type="EMBL" id="KAK8842733.1"/>
    </source>
</evidence>
<keyword evidence="1" id="KW-0812">Transmembrane</keyword>
<keyword evidence="1" id="KW-0472">Membrane</keyword>
<feature type="transmembrane region" description="Helical" evidence="1">
    <location>
        <begin position="53"/>
        <end position="72"/>
    </location>
</feature>
<evidence type="ECO:0000256" key="1">
    <source>
        <dbReference type="SAM" id="Phobius"/>
    </source>
</evidence>
<dbReference type="Proteomes" id="UP001470230">
    <property type="component" value="Unassembled WGS sequence"/>
</dbReference>
<name>A0ABR2HA80_9EUKA</name>
<gene>
    <name evidence="2" type="ORF">M9Y10_025596</name>
</gene>
<feature type="transmembrane region" description="Helical" evidence="1">
    <location>
        <begin position="87"/>
        <end position="114"/>
    </location>
</feature>
<keyword evidence="3" id="KW-1185">Reference proteome</keyword>
<evidence type="ECO:0000313" key="3">
    <source>
        <dbReference type="Proteomes" id="UP001470230"/>
    </source>
</evidence>
<accession>A0ABR2HA80</accession>
<organism evidence="2 3">
    <name type="scientific">Tritrichomonas musculus</name>
    <dbReference type="NCBI Taxonomy" id="1915356"/>
    <lineage>
        <taxon>Eukaryota</taxon>
        <taxon>Metamonada</taxon>
        <taxon>Parabasalia</taxon>
        <taxon>Tritrichomonadida</taxon>
        <taxon>Tritrichomonadidae</taxon>
        <taxon>Tritrichomonas</taxon>
    </lineage>
</organism>
<feature type="transmembrane region" description="Helical" evidence="1">
    <location>
        <begin position="120"/>
        <end position="140"/>
    </location>
</feature>
<comment type="caution">
    <text evidence="2">The sequence shown here is derived from an EMBL/GenBank/DDBJ whole genome shotgun (WGS) entry which is preliminary data.</text>
</comment>
<protein>
    <recommendedName>
        <fullName evidence="4">Transmembrane protein</fullName>
    </recommendedName>
</protein>
<dbReference type="EMBL" id="JAPFFF010000037">
    <property type="protein sequence ID" value="KAK8842733.1"/>
    <property type="molecule type" value="Genomic_DNA"/>
</dbReference>
<keyword evidence="1" id="KW-1133">Transmembrane helix</keyword>
<proteinExistence type="predicted"/>